<dbReference type="EMBL" id="JABSTR010000007">
    <property type="protein sequence ID" value="KAH9374849.1"/>
    <property type="molecule type" value="Genomic_DNA"/>
</dbReference>
<dbReference type="Proteomes" id="UP000821853">
    <property type="component" value="Chromosome 5"/>
</dbReference>
<feature type="compositionally biased region" description="Basic and acidic residues" evidence="1">
    <location>
        <begin position="181"/>
        <end position="197"/>
    </location>
</feature>
<proteinExistence type="predicted"/>
<dbReference type="AlphaFoldDB" id="A0A9J6GIX2"/>
<comment type="caution">
    <text evidence="2">The sequence shown here is derived from an EMBL/GenBank/DDBJ whole genome shotgun (WGS) entry which is preliminary data.</text>
</comment>
<sequence length="279" mass="29193">MVVTVEAKGARSEDGSEAPARAGGGQDGGRGEDGRHDSSNRAVLGAERRQDGDGEDGCHDDSSRARPGEEGRHHGGGGEDGRHDGDGDGRGGGDSIEQSQRSTRAPKGRGKLSLHRDDGENETDTHSDFRPGGPGAQQGDDRSDPTAVRKVAAHAALQAAAHVALPTAAQDDGAASGTSTDDDRLVIDERITSKKSGDSATSTDETDGQVGGGSECNRARDELKRASRQTDSDAATSKVKRSSRTRKNNRVSNCLTQRNGRVAKILRITTMMKCVSKTL</sequence>
<evidence type="ECO:0000256" key="1">
    <source>
        <dbReference type="SAM" id="MobiDB-lite"/>
    </source>
</evidence>
<feature type="compositionally biased region" description="Basic residues" evidence="1">
    <location>
        <begin position="104"/>
        <end position="113"/>
    </location>
</feature>
<feature type="region of interest" description="Disordered" evidence="1">
    <location>
        <begin position="1"/>
        <end position="153"/>
    </location>
</feature>
<reference evidence="2 3" key="1">
    <citation type="journal article" date="2020" name="Cell">
        <title>Large-Scale Comparative Analyses of Tick Genomes Elucidate Their Genetic Diversity and Vector Capacities.</title>
        <authorList>
            <consortium name="Tick Genome and Microbiome Consortium (TIGMIC)"/>
            <person name="Jia N."/>
            <person name="Wang J."/>
            <person name="Shi W."/>
            <person name="Du L."/>
            <person name="Sun Y."/>
            <person name="Zhan W."/>
            <person name="Jiang J.F."/>
            <person name="Wang Q."/>
            <person name="Zhang B."/>
            <person name="Ji P."/>
            <person name="Bell-Sakyi L."/>
            <person name="Cui X.M."/>
            <person name="Yuan T.T."/>
            <person name="Jiang B.G."/>
            <person name="Yang W.F."/>
            <person name="Lam T.T."/>
            <person name="Chang Q.C."/>
            <person name="Ding S.J."/>
            <person name="Wang X.J."/>
            <person name="Zhu J.G."/>
            <person name="Ruan X.D."/>
            <person name="Zhao L."/>
            <person name="Wei J.T."/>
            <person name="Ye R.Z."/>
            <person name="Que T.C."/>
            <person name="Du C.H."/>
            <person name="Zhou Y.H."/>
            <person name="Cheng J.X."/>
            <person name="Dai P.F."/>
            <person name="Guo W.B."/>
            <person name="Han X.H."/>
            <person name="Huang E.J."/>
            <person name="Li L.F."/>
            <person name="Wei W."/>
            <person name="Gao Y.C."/>
            <person name="Liu J.Z."/>
            <person name="Shao H.Z."/>
            <person name="Wang X."/>
            <person name="Wang C.C."/>
            <person name="Yang T.C."/>
            <person name="Huo Q.B."/>
            <person name="Li W."/>
            <person name="Chen H.Y."/>
            <person name="Chen S.E."/>
            <person name="Zhou L.G."/>
            <person name="Ni X.B."/>
            <person name="Tian J.H."/>
            <person name="Sheng Y."/>
            <person name="Liu T."/>
            <person name="Pan Y.S."/>
            <person name="Xia L.Y."/>
            <person name="Li J."/>
            <person name="Zhao F."/>
            <person name="Cao W.C."/>
        </authorList>
    </citation>
    <scope>NUCLEOTIDE SEQUENCE [LARGE SCALE GENOMIC DNA]</scope>
    <source>
        <strain evidence="2">HaeL-2018</strain>
    </source>
</reference>
<protein>
    <submittedName>
        <fullName evidence="2">Uncharacterized protein</fullName>
    </submittedName>
</protein>
<accession>A0A9J6GIX2</accession>
<feature type="compositionally biased region" description="Basic residues" evidence="1">
    <location>
        <begin position="238"/>
        <end position="249"/>
    </location>
</feature>
<feature type="compositionally biased region" description="Basic and acidic residues" evidence="1">
    <location>
        <begin position="114"/>
        <end position="129"/>
    </location>
</feature>
<name>A0A9J6GIX2_HAELO</name>
<evidence type="ECO:0000313" key="3">
    <source>
        <dbReference type="Proteomes" id="UP000821853"/>
    </source>
</evidence>
<feature type="compositionally biased region" description="Basic and acidic residues" evidence="1">
    <location>
        <begin position="217"/>
        <end position="231"/>
    </location>
</feature>
<feature type="region of interest" description="Disordered" evidence="1">
    <location>
        <begin position="167"/>
        <end position="252"/>
    </location>
</feature>
<feature type="compositionally biased region" description="Basic and acidic residues" evidence="1">
    <location>
        <begin position="46"/>
        <end position="91"/>
    </location>
</feature>
<organism evidence="2 3">
    <name type="scientific">Haemaphysalis longicornis</name>
    <name type="common">Bush tick</name>
    <dbReference type="NCBI Taxonomy" id="44386"/>
    <lineage>
        <taxon>Eukaryota</taxon>
        <taxon>Metazoa</taxon>
        <taxon>Ecdysozoa</taxon>
        <taxon>Arthropoda</taxon>
        <taxon>Chelicerata</taxon>
        <taxon>Arachnida</taxon>
        <taxon>Acari</taxon>
        <taxon>Parasitiformes</taxon>
        <taxon>Ixodida</taxon>
        <taxon>Ixodoidea</taxon>
        <taxon>Ixodidae</taxon>
        <taxon>Haemaphysalinae</taxon>
        <taxon>Haemaphysalis</taxon>
    </lineage>
</organism>
<gene>
    <name evidence="2" type="ORF">HPB48_011142</name>
</gene>
<evidence type="ECO:0000313" key="2">
    <source>
        <dbReference type="EMBL" id="KAH9374849.1"/>
    </source>
</evidence>
<feature type="compositionally biased region" description="Basic and acidic residues" evidence="1">
    <location>
        <begin position="29"/>
        <end position="39"/>
    </location>
</feature>
<keyword evidence="3" id="KW-1185">Reference proteome</keyword>
<dbReference type="VEuPathDB" id="VectorBase:HLOH_052196"/>